<dbReference type="Pfam" id="PF00348">
    <property type="entry name" value="polyprenyl_synt"/>
    <property type="match status" value="1"/>
</dbReference>
<dbReference type="InterPro" id="IPR000092">
    <property type="entry name" value="Polyprenyl_synt"/>
</dbReference>
<protein>
    <recommendedName>
        <fullName evidence="10">(2E,6E)-farnesyl diphosphate synthase</fullName>
    </recommendedName>
    <alternativeName>
        <fullName evidence="9">Dimethylallyltranstransferase</fullName>
    </alternativeName>
    <alternativeName>
        <fullName evidence="8">Farnesyl diphosphate synthase</fullName>
    </alternativeName>
    <alternativeName>
        <fullName evidence="7">Geranyltranstransferase</fullName>
    </alternativeName>
</protein>
<evidence type="ECO:0000256" key="7">
    <source>
        <dbReference type="ARBA" id="ARBA00032380"/>
    </source>
</evidence>
<dbReference type="GO" id="GO:0004161">
    <property type="term" value="F:dimethylallyltranstransferase activity"/>
    <property type="evidence" value="ECO:0007669"/>
    <property type="project" value="TreeGrafter"/>
</dbReference>
<keyword evidence="12" id="KW-1185">Reference proteome</keyword>
<dbReference type="SUPFAM" id="SSF48576">
    <property type="entry name" value="Terpenoid synthases"/>
    <property type="match status" value="1"/>
</dbReference>
<dbReference type="PANTHER" id="PTHR11525">
    <property type="entry name" value="FARNESYL-PYROPHOSPHATE SYNTHETASE"/>
    <property type="match status" value="1"/>
</dbReference>
<reference evidence="11 12" key="1">
    <citation type="submission" date="2016-07" db="EMBL/GenBank/DDBJ databases">
        <title>Disparate Historic Effective Population Sizes Predicted by Modern Levels of Genome Diversity for the Scaled Quail (Callipepla squamata) and the Northern Bobwhite (Colinus virginianus): Inferences from First and Second Generation Draft Genome Assemblies for Sympatric New World Quail.</title>
        <authorList>
            <person name="Oldeschulte D.L."/>
            <person name="Halley Y.A."/>
            <person name="Bhattarai E.K."/>
            <person name="Brashear W.A."/>
            <person name="Hill J."/>
            <person name="Metz R.P."/>
            <person name="Johnson C.D."/>
            <person name="Rollins D."/>
            <person name="Peterson M.J."/>
            <person name="Bickhart D.M."/>
            <person name="Decker J.E."/>
            <person name="Seabury C.M."/>
        </authorList>
    </citation>
    <scope>NUCLEOTIDE SEQUENCE [LARGE SCALE GENOMIC DNA]</scope>
    <source>
        <strain evidence="11 12">Texas</strain>
        <tissue evidence="11">Leg muscle</tissue>
    </source>
</reference>
<evidence type="ECO:0000313" key="11">
    <source>
        <dbReference type="EMBL" id="OXB53690.1"/>
    </source>
</evidence>
<organism evidence="11 12">
    <name type="scientific">Callipepla squamata</name>
    <name type="common">Scaled quail</name>
    <dbReference type="NCBI Taxonomy" id="9009"/>
    <lineage>
        <taxon>Eukaryota</taxon>
        <taxon>Metazoa</taxon>
        <taxon>Chordata</taxon>
        <taxon>Craniata</taxon>
        <taxon>Vertebrata</taxon>
        <taxon>Euteleostomi</taxon>
        <taxon>Archelosauria</taxon>
        <taxon>Archosauria</taxon>
        <taxon>Dinosauria</taxon>
        <taxon>Saurischia</taxon>
        <taxon>Theropoda</taxon>
        <taxon>Coelurosauria</taxon>
        <taxon>Aves</taxon>
        <taxon>Neognathae</taxon>
        <taxon>Galloanserae</taxon>
        <taxon>Galliformes</taxon>
        <taxon>Odontophoridae</taxon>
        <taxon>Callipepla</taxon>
    </lineage>
</organism>
<evidence type="ECO:0000256" key="8">
    <source>
        <dbReference type="ARBA" id="ARBA00032424"/>
    </source>
</evidence>
<feature type="non-terminal residue" evidence="11">
    <location>
        <position position="1"/>
    </location>
</feature>
<comment type="pathway">
    <text evidence="2">Isoprenoid biosynthesis; geranyl diphosphate biosynthesis; geranyl diphosphate from dimethylallyl diphosphate and isopentenyl diphosphate: step 1/1.</text>
</comment>
<dbReference type="EMBL" id="MCFN01001089">
    <property type="protein sequence ID" value="OXB53690.1"/>
    <property type="molecule type" value="Genomic_DNA"/>
</dbReference>
<comment type="cofactor">
    <cofactor evidence="1">
        <name>Mg(2+)</name>
        <dbReference type="ChEBI" id="CHEBI:18420"/>
    </cofactor>
</comment>
<sequence>DDYLDCFGDPALTGKVGTDIQDNKCSWLVVQCLQRITPAQRRVLEENYGQKEPEKVAKVKELYESVGMKALFLQYEEGSYRRLRDLIDRRSNRLPKEIFLGLAGKIYKRQK</sequence>
<dbReference type="OrthoDB" id="10257492at2759"/>
<dbReference type="InterPro" id="IPR039702">
    <property type="entry name" value="FPS1-like"/>
</dbReference>
<dbReference type="STRING" id="9009.A0A226MEM4"/>
<keyword evidence="6" id="KW-0460">Magnesium</keyword>
<dbReference type="GO" id="GO:0046872">
    <property type="term" value="F:metal ion binding"/>
    <property type="evidence" value="ECO:0007669"/>
    <property type="project" value="UniProtKB-KW"/>
</dbReference>
<comment type="caution">
    <text evidence="11">The sequence shown here is derived from an EMBL/GenBank/DDBJ whole genome shotgun (WGS) entry which is preliminary data.</text>
</comment>
<name>A0A226MEM4_CALSU</name>
<evidence type="ECO:0000256" key="2">
    <source>
        <dbReference type="ARBA" id="ARBA00004932"/>
    </source>
</evidence>
<keyword evidence="5" id="KW-0479">Metal-binding</keyword>
<evidence type="ECO:0000256" key="10">
    <source>
        <dbReference type="ARBA" id="ARBA00032873"/>
    </source>
</evidence>
<evidence type="ECO:0000256" key="4">
    <source>
        <dbReference type="ARBA" id="ARBA00022679"/>
    </source>
</evidence>
<dbReference type="GO" id="GO:0005737">
    <property type="term" value="C:cytoplasm"/>
    <property type="evidence" value="ECO:0007669"/>
    <property type="project" value="TreeGrafter"/>
</dbReference>
<dbReference type="AlphaFoldDB" id="A0A226MEM4"/>
<dbReference type="GO" id="GO:0045337">
    <property type="term" value="P:farnesyl diphosphate biosynthetic process"/>
    <property type="evidence" value="ECO:0007669"/>
    <property type="project" value="TreeGrafter"/>
</dbReference>
<dbReference type="Gene3D" id="1.10.600.10">
    <property type="entry name" value="Farnesyl Diphosphate Synthase"/>
    <property type="match status" value="1"/>
</dbReference>
<evidence type="ECO:0000256" key="5">
    <source>
        <dbReference type="ARBA" id="ARBA00022723"/>
    </source>
</evidence>
<dbReference type="Proteomes" id="UP000198323">
    <property type="component" value="Unassembled WGS sequence"/>
</dbReference>
<accession>A0A226MEM4</accession>
<gene>
    <name evidence="11" type="ORF">ASZ78_014930</name>
</gene>
<dbReference type="GO" id="GO:0004337">
    <property type="term" value="F:(2E,6E)-farnesyl diphosphate synthase activity"/>
    <property type="evidence" value="ECO:0007669"/>
    <property type="project" value="TreeGrafter"/>
</dbReference>
<evidence type="ECO:0000256" key="3">
    <source>
        <dbReference type="ARBA" id="ARBA00005035"/>
    </source>
</evidence>
<proteinExistence type="predicted"/>
<evidence type="ECO:0000256" key="6">
    <source>
        <dbReference type="ARBA" id="ARBA00022842"/>
    </source>
</evidence>
<keyword evidence="4" id="KW-0808">Transferase</keyword>
<evidence type="ECO:0000256" key="9">
    <source>
        <dbReference type="ARBA" id="ARBA00032448"/>
    </source>
</evidence>
<evidence type="ECO:0000256" key="1">
    <source>
        <dbReference type="ARBA" id="ARBA00001946"/>
    </source>
</evidence>
<comment type="pathway">
    <text evidence="3">Isoprenoid biosynthesis; farnesyl diphosphate biosynthesis; farnesyl diphosphate from geranyl diphosphate and isopentenyl diphosphate: step 1/1.</text>
</comment>
<dbReference type="PANTHER" id="PTHR11525:SF0">
    <property type="entry name" value="FARNESYL PYROPHOSPHATE SYNTHASE"/>
    <property type="match status" value="1"/>
</dbReference>
<dbReference type="InterPro" id="IPR008949">
    <property type="entry name" value="Isoprenoid_synthase_dom_sf"/>
</dbReference>
<evidence type="ECO:0000313" key="12">
    <source>
        <dbReference type="Proteomes" id="UP000198323"/>
    </source>
</evidence>